<feature type="transmembrane region" description="Helical" evidence="1">
    <location>
        <begin position="207"/>
        <end position="224"/>
    </location>
</feature>
<feature type="transmembrane region" description="Helical" evidence="1">
    <location>
        <begin position="153"/>
        <end position="176"/>
    </location>
</feature>
<dbReference type="EMBL" id="JBHSHT010000001">
    <property type="protein sequence ID" value="MFC4822957.1"/>
    <property type="molecule type" value="Genomic_DNA"/>
</dbReference>
<keyword evidence="1" id="KW-1133">Transmembrane helix</keyword>
<name>A0ABD5PX78_9EURY</name>
<dbReference type="InterPro" id="IPR055941">
    <property type="entry name" value="DUF7519"/>
</dbReference>
<feature type="transmembrane region" description="Helical" evidence="1">
    <location>
        <begin position="117"/>
        <end position="141"/>
    </location>
</feature>
<keyword evidence="1" id="KW-0472">Membrane</keyword>
<organism evidence="2 3">
    <name type="scientific">Halorussus aquaticus</name>
    <dbReference type="NCBI Taxonomy" id="2953748"/>
    <lineage>
        <taxon>Archaea</taxon>
        <taxon>Methanobacteriati</taxon>
        <taxon>Methanobacteriota</taxon>
        <taxon>Stenosarchaea group</taxon>
        <taxon>Halobacteria</taxon>
        <taxon>Halobacteriales</taxon>
        <taxon>Haladaptataceae</taxon>
        <taxon>Halorussus</taxon>
    </lineage>
</organism>
<feature type="transmembrane region" description="Helical" evidence="1">
    <location>
        <begin position="490"/>
        <end position="512"/>
    </location>
</feature>
<evidence type="ECO:0000313" key="3">
    <source>
        <dbReference type="Proteomes" id="UP001595945"/>
    </source>
</evidence>
<feature type="transmembrane region" description="Helical" evidence="1">
    <location>
        <begin position="428"/>
        <end position="446"/>
    </location>
</feature>
<feature type="transmembrane region" description="Helical" evidence="1">
    <location>
        <begin position="337"/>
        <end position="357"/>
    </location>
</feature>
<dbReference type="RefSeq" id="WP_254267539.1">
    <property type="nucleotide sequence ID" value="NZ_CP100400.1"/>
</dbReference>
<feature type="transmembrane region" description="Helical" evidence="1">
    <location>
        <begin position="307"/>
        <end position="325"/>
    </location>
</feature>
<dbReference type="Proteomes" id="UP001595945">
    <property type="component" value="Unassembled WGS sequence"/>
</dbReference>
<feature type="transmembrane region" description="Helical" evidence="1">
    <location>
        <begin position="452"/>
        <end position="469"/>
    </location>
</feature>
<accession>A0ABD5PX78</accession>
<dbReference type="AlphaFoldDB" id="A0ABD5PX78"/>
<feature type="transmembrane region" description="Helical" evidence="1">
    <location>
        <begin position="396"/>
        <end position="421"/>
    </location>
</feature>
<comment type="caution">
    <text evidence="2">The sequence shown here is derived from an EMBL/GenBank/DDBJ whole genome shotgun (WGS) entry which is preliminary data.</text>
</comment>
<sequence>MMDEHADAERDRSRTDWAPTRASTAVAILGTAGGAAALSSAAGVAKGAAVAVTGAVCLAAALWLLTFERWRAPATFAASLLLVPAGAGVAVGVGYESLVAVAASFPAPSPTRVSGEMLRIVGAMAVLWGCTVGAFGAAASAREVATFRSVSRCLGVVTRVAVLPVGFFLALAGHALVTNLELGVAGALGGLVSTATDWLLAPEPGRLHVLAFALLLAAASYASFRALRGLPTRELAGEASVGDVRVADALAELRRNLGRFAAVTAMAVPPAFLAEVALPAEMLRDALPGAVYDLLAGLTAAPGLRTLLWWVALVSGTLAVVAALVRRSSRTSAQDLLVGYAPFAAGLAVVAGVRAVHRPVLDALVGFVVGRLEPPLSEQFGNLSENVVAFYGPETVVLGLTAGVLVLAATVIFALSVSFVLGFVSDRAAGPALAGGGLFLAAAFAGTLDAPLWVVLGGSVLALVAWDAGSFATKLGAEVGRRAETRRVELLHVLAALSLGGVAAIAAGGLARVVPTGPGSGAEFGGLSVALLASVAGTVLLVMALR</sequence>
<feature type="transmembrane region" description="Helical" evidence="1">
    <location>
        <begin position="48"/>
        <end position="67"/>
    </location>
</feature>
<evidence type="ECO:0000313" key="2">
    <source>
        <dbReference type="EMBL" id="MFC4822957.1"/>
    </source>
</evidence>
<keyword evidence="1" id="KW-0812">Transmembrane</keyword>
<protein>
    <submittedName>
        <fullName evidence="2">Uncharacterized protein</fullName>
    </submittedName>
</protein>
<keyword evidence="3" id="KW-1185">Reference proteome</keyword>
<evidence type="ECO:0000256" key="1">
    <source>
        <dbReference type="SAM" id="Phobius"/>
    </source>
</evidence>
<feature type="transmembrane region" description="Helical" evidence="1">
    <location>
        <begin position="524"/>
        <end position="545"/>
    </location>
</feature>
<reference evidence="2 3" key="1">
    <citation type="journal article" date="2019" name="Int. J. Syst. Evol. Microbiol.">
        <title>The Global Catalogue of Microorganisms (GCM) 10K type strain sequencing project: providing services to taxonomists for standard genome sequencing and annotation.</title>
        <authorList>
            <consortium name="The Broad Institute Genomics Platform"/>
            <consortium name="The Broad Institute Genome Sequencing Center for Infectious Disease"/>
            <person name="Wu L."/>
            <person name="Ma J."/>
        </authorList>
    </citation>
    <scope>NUCLEOTIDE SEQUENCE [LARGE SCALE GENOMIC DNA]</scope>
    <source>
        <strain evidence="2 3">XZYJ18</strain>
    </source>
</reference>
<gene>
    <name evidence="2" type="ORF">ACFO9K_01655</name>
</gene>
<feature type="transmembrane region" description="Helical" evidence="1">
    <location>
        <begin position="79"/>
        <end position="105"/>
    </location>
</feature>
<dbReference type="GeneID" id="73045998"/>
<feature type="transmembrane region" description="Helical" evidence="1">
    <location>
        <begin position="21"/>
        <end position="42"/>
    </location>
</feature>
<proteinExistence type="predicted"/>
<dbReference type="Pfam" id="PF24363">
    <property type="entry name" value="DUF7519"/>
    <property type="match status" value="1"/>
</dbReference>